<reference evidence="1" key="2">
    <citation type="submission" date="2014-03" db="EMBL/GenBank/DDBJ databases">
        <authorList>
            <person name="Genoscope - CEA"/>
        </authorList>
    </citation>
    <scope>NUCLEOTIDE SEQUENCE</scope>
</reference>
<protein>
    <submittedName>
        <fullName evidence="1">Uncharacterized protein</fullName>
    </submittedName>
</protein>
<dbReference type="PANTHER" id="PTHR46399:SF7">
    <property type="entry name" value="RYANODINE RECEPTOR 2"/>
    <property type="match status" value="1"/>
</dbReference>
<dbReference type="PANTHER" id="PTHR46399">
    <property type="entry name" value="B30.2/SPRY DOMAIN-CONTAINING PROTEIN"/>
    <property type="match status" value="1"/>
</dbReference>
<sequence>MGHSIMTFYSALIDLLGRCAPEMHLIQAGKGEAIRIRAILRSLIPIQDLEGVIGIPFQIPSLAKDGTVVEPDPSTVFCPDHKAAMVLFLDRVYGIEDQNFLLHLLEVGFLPDLQAVAFLDTVRETLTILTQHHWNDPLLWT</sequence>
<reference evidence="1" key="1">
    <citation type="journal article" date="2014" name="Nat. Commun.">
        <title>The rainbow trout genome provides novel insights into evolution after whole-genome duplication in vertebrates.</title>
        <authorList>
            <person name="Berthelot C."/>
            <person name="Brunet F."/>
            <person name="Chalopin D."/>
            <person name="Juanchich A."/>
            <person name="Bernard M."/>
            <person name="Noel B."/>
            <person name="Bento P."/>
            <person name="Da Silva C."/>
            <person name="Labadie K."/>
            <person name="Alberti A."/>
            <person name="Aury J.M."/>
            <person name="Louis A."/>
            <person name="Dehais P."/>
            <person name="Bardou P."/>
            <person name="Montfort J."/>
            <person name="Klopp C."/>
            <person name="Cabau C."/>
            <person name="Gaspin C."/>
            <person name="Thorgaard G.H."/>
            <person name="Boussaha M."/>
            <person name="Quillet E."/>
            <person name="Guyomard R."/>
            <person name="Galiana D."/>
            <person name="Bobe J."/>
            <person name="Volff J.N."/>
            <person name="Genet C."/>
            <person name="Wincker P."/>
            <person name="Jaillon O."/>
            <person name="Roest Crollius H."/>
            <person name="Guiguen Y."/>
        </authorList>
    </citation>
    <scope>NUCLEOTIDE SEQUENCE [LARGE SCALE GENOMIC DNA]</scope>
</reference>
<dbReference type="GO" id="GO:0042383">
    <property type="term" value="C:sarcolemma"/>
    <property type="evidence" value="ECO:0007669"/>
    <property type="project" value="TreeGrafter"/>
</dbReference>
<dbReference type="EMBL" id="FR904301">
    <property type="protein sequence ID" value="CDQ58304.1"/>
    <property type="molecule type" value="Genomic_DNA"/>
</dbReference>
<dbReference type="PaxDb" id="8022-A0A060VZA6"/>
<dbReference type="Proteomes" id="UP000193380">
    <property type="component" value="Unassembled WGS sequence"/>
</dbReference>
<name>A0A060VZA6_ONCMY</name>
<dbReference type="GO" id="GO:0033017">
    <property type="term" value="C:sarcoplasmic reticulum membrane"/>
    <property type="evidence" value="ECO:0007669"/>
    <property type="project" value="TreeGrafter"/>
</dbReference>
<dbReference type="GO" id="GO:0030018">
    <property type="term" value="C:Z disc"/>
    <property type="evidence" value="ECO:0007669"/>
    <property type="project" value="TreeGrafter"/>
</dbReference>
<dbReference type="GO" id="GO:0005790">
    <property type="term" value="C:smooth endoplasmic reticulum"/>
    <property type="evidence" value="ECO:0007669"/>
    <property type="project" value="TreeGrafter"/>
</dbReference>
<dbReference type="AlphaFoldDB" id="A0A060VZA6"/>
<evidence type="ECO:0000313" key="1">
    <source>
        <dbReference type="EMBL" id="CDQ58304.1"/>
    </source>
</evidence>
<dbReference type="GO" id="GO:0014808">
    <property type="term" value="P:release of sequestered calcium ion into cytosol by sarcoplasmic reticulum"/>
    <property type="evidence" value="ECO:0007669"/>
    <property type="project" value="TreeGrafter"/>
</dbReference>
<proteinExistence type="predicted"/>
<accession>A0A060VZA6</accession>
<dbReference type="GO" id="GO:0005219">
    <property type="term" value="F:ryanodine-sensitive calcium-release channel activity"/>
    <property type="evidence" value="ECO:0007669"/>
    <property type="project" value="TreeGrafter"/>
</dbReference>
<dbReference type="GO" id="GO:0034704">
    <property type="term" value="C:calcium channel complex"/>
    <property type="evidence" value="ECO:0007669"/>
    <property type="project" value="TreeGrafter"/>
</dbReference>
<dbReference type="GO" id="GO:0006941">
    <property type="term" value="P:striated muscle contraction"/>
    <property type="evidence" value="ECO:0007669"/>
    <property type="project" value="TreeGrafter"/>
</dbReference>
<evidence type="ECO:0000313" key="2">
    <source>
        <dbReference type="Proteomes" id="UP000193380"/>
    </source>
</evidence>
<dbReference type="STRING" id="8022.A0A060VZA6"/>
<organism evidence="1 2">
    <name type="scientific">Oncorhynchus mykiss</name>
    <name type="common">Rainbow trout</name>
    <name type="synonym">Salmo gairdneri</name>
    <dbReference type="NCBI Taxonomy" id="8022"/>
    <lineage>
        <taxon>Eukaryota</taxon>
        <taxon>Metazoa</taxon>
        <taxon>Chordata</taxon>
        <taxon>Craniata</taxon>
        <taxon>Vertebrata</taxon>
        <taxon>Euteleostomi</taxon>
        <taxon>Actinopterygii</taxon>
        <taxon>Neopterygii</taxon>
        <taxon>Teleostei</taxon>
        <taxon>Protacanthopterygii</taxon>
        <taxon>Salmoniformes</taxon>
        <taxon>Salmonidae</taxon>
        <taxon>Salmoninae</taxon>
        <taxon>Oncorhynchus</taxon>
    </lineage>
</organism>
<gene>
    <name evidence="1" type="ORF">GSONMT00077487001</name>
</gene>
<dbReference type="InterPro" id="IPR015925">
    <property type="entry name" value="Ryanodine_IP3_receptor"/>
</dbReference>